<reference evidence="2" key="1">
    <citation type="submission" date="2017-02" db="EMBL/GenBank/DDBJ databases">
        <authorList>
            <person name="Varghese N."/>
            <person name="Submissions S."/>
        </authorList>
    </citation>
    <scope>NUCLEOTIDE SEQUENCE [LARGE SCALE GENOMIC DNA]</scope>
    <source>
        <strain evidence="2">ATCC BAA-34</strain>
    </source>
</reference>
<dbReference type="OrthoDB" id="9798250at2"/>
<dbReference type="Gene3D" id="3.90.550.10">
    <property type="entry name" value="Spore Coat Polysaccharide Biosynthesis Protein SpsA, Chain A"/>
    <property type="match status" value="1"/>
</dbReference>
<dbReference type="STRING" id="115783.SAMN02745119_03296"/>
<dbReference type="Proteomes" id="UP000190102">
    <property type="component" value="Unassembled WGS sequence"/>
</dbReference>
<dbReference type="SUPFAM" id="SSF53448">
    <property type="entry name" value="Nucleotide-diphospho-sugar transferases"/>
    <property type="match status" value="1"/>
</dbReference>
<evidence type="ECO:0000313" key="2">
    <source>
        <dbReference type="Proteomes" id="UP000190102"/>
    </source>
</evidence>
<dbReference type="NCBIfam" id="TIGR04282">
    <property type="entry name" value="glyco_like_cofC"/>
    <property type="match status" value="1"/>
</dbReference>
<dbReference type="InterPro" id="IPR029044">
    <property type="entry name" value="Nucleotide-diphossugar_trans"/>
</dbReference>
<accession>A0A1T4S6Y8</accession>
<dbReference type="AlphaFoldDB" id="A0A1T4S6Y8"/>
<dbReference type="Pfam" id="PF09837">
    <property type="entry name" value="DUF2064"/>
    <property type="match status" value="1"/>
</dbReference>
<dbReference type="RefSeq" id="WP_078791546.1">
    <property type="nucleotide sequence ID" value="NZ_FUWR01000032.1"/>
</dbReference>
<gene>
    <name evidence="1" type="ORF">SAMN02745119_03296</name>
</gene>
<evidence type="ECO:0008006" key="3">
    <source>
        <dbReference type="Google" id="ProtNLM"/>
    </source>
</evidence>
<dbReference type="EMBL" id="FUWR01000032">
    <property type="protein sequence ID" value="SKA23917.1"/>
    <property type="molecule type" value="Genomic_DNA"/>
</dbReference>
<keyword evidence="2" id="KW-1185">Reference proteome</keyword>
<evidence type="ECO:0000313" key="1">
    <source>
        <dbReference type="EMBL" id="SKA23917.1"/>
    </source>
</evidence>
<protein>
    <recommendedName>
        <fullName evidence="3">Glycosyltransferase</fullName>
    </recommendedName>
</protein>
<organism evidence="1 2">
    <name type="scientific">Trichlorobacter thiogenes</name>
    <dbReference type="NCBI Taxonomy" id="115783"/>
    <lineage>
        <taxon>Bacteria</taxon>
        <taxon>Pseudomonadati</taxon>
        <taxon>Thermodesulfobacteriota</taxon>
        <taxon>Desulfuromonadia</taxon>
        <taxon>Geobacterales</taxon>
        <taxon>Geobacteraceae</taxon>
        <taxon>Trichlorobacter</taxon>
    </lineage>
</organism>
<dbReference type="InterPro" id="IPR018641">
    <property type="entry name" value="Trfase_1_rSAM/seldom-assoc"/>
</dbReference>
<proteinExistence type="predicted"/>
<dbReference type="PANTHER" id="PTHR36529:SF1">
    <property type="entry name" value="GLYCOSYLTRANSFERASE"/>
    <property type="match status" value="1"/>
</dbReference>
<dbReference type="PANTHER" id="PTHR36529">
    <property type="entry name" value="SLL1095 PROTEIN"/>
    <property type="match status" value="1"/>
</dbReference>
<sequence length="203" mass="22158">MIALFVKAPIPGRVKTRLARDIGDQAACSIYRTLVDQVLQQIQASGRPLALFFDGDEAQVPDSWKQYARFCIQQQGADLGKRMAAALSKLFSDGVQQAVVIGSDIPGIDAAYLLQSFDLLKKHPLVLGPTLDGGYCLIGFNQSHFTESVFQNIPWSSDRVLELTLHAAAQAGLTVGLLPALRDIDTVEDLRYFDPAVIRLTDG</sequence>
<name>A0A1T4S6Y8_9BACT</name>